<comment type="caution">
    <text evidence="2">The sequence shown here is derived from an EMBL/GenBank/DDBJ whole genome shotgun (WGS) entry which is preliminary data.</text>
</comment>
<organism evidence="2 3">
    <name type="scientific">Apiospora aurea</name>
    <dbReference type="NCBI Taxonomy" id="335848"/>
    <lineage>
        <taxon>Eukaryota</taxon>
        <taxon>Fungi</taxon>
        <taxon>Dikarya</taxon>
        <taxon>Ascomycota</taxon>
        <taxon>Pezizomycotina</taxon>
        <taxon>Sordariomycetes</taxon>
        <taxon>Xylariomycetidae</taxon>
        <taxon>Amphisphaeriales</taxon>
        <taxon>Apiosporaceae</taxon>
        <taxon>Apiospora</taxon>
    </lineage>
</organism>
<dbReference type="EMBL" id="JAQQWE010000009">
    <property type="protein sequence ID" value="KAK7941277.1"/>
    <property type="molecule type" value="Genomic_DNA"/>
</dbReference>
<keyword evidence="3" id="KW-1185">Reference proteome</keyword>
<name>A0ABR1PW66_9PEZI</name>
<feature type="region of interest" description="Disordered" evidence="1">
    <location>
        <begin position="1"/>
        <end position="32"/>
    </location>
</feature>
<dbReference type="RefSeq" id="XP_066694029.1">
    <property type="nucleotide sequence ID" value="XM_066849886.1"/>
</dbReference>
<sequence length="66" mass="6886">MLHGAEDKAADEDDGDGDGDGAESQADGCQAPLVGKVEASGYVDNEVFGTLQMRQTGGLARFRRSI</sequence>
<dbReference type="GeneID" id="92082948"/>
<dbReference type="Proteomes" id="UP001391051">
    <property type="component" value="Unassembled WGS sequence"/>
</dbReference>
<gene>
    <name evidence="2" type="ORF">PG986_013664</name>
</gene>
<accession>A0ABR1PW66</accession>
<feature type="compositionally biased region" description="Acidic residues" evidence="1">
    <location>
        <begin position="9"/>
        <end position="21"/>
    </location>
</feature>
<protein>
    <submittedName>
        <fullName evidence="2">Uncharacterized protein</fullName>
    </submittedName>
</protein>
<evidence type="ECO:0000256" key="1">
    <source>
        <dbReference type="SAM" id="MobiDB-lite"/>
    </source>
</evidence>
<reference evidence="2 3" key="1">
    <citation type="submission" date="2023-01" db="EMBL/GenBank/DDBJ databases">
        <title>Analysis of 21 Apiospora genomes using comparative genomics revels a genus with tremendous synthesis potential of carbohydrate active enzymes and secondary metabolites.</title>
        <authorList>
            <person name="Sorensen T."/>
        </authorList>
    </citation>
    <scope>NUCLEOTIDE SEQUENCE [LARGE SCALE GENOMIC DNA]</scope>
    <source>
        <strain evidence="2 3">CBS 24483</strain>
    </source>
</reference>
<proteinExistence type="predicted"/>
<evidence type="ECO:0000313" key="2">
    <source>
        <dbReference type="EMBL" id="KAK7941277.1"/>
    </source>
</evidence>
<evidence type="ECO:0000313" key="3">
    <source>
        <dbReference type="Proteomes" id="UP001391051"/>
    </source>
</evidence>